<proteinExistence type="predicted"/>
<dbReference type="EMBL" id="CP060777">
    <property type="protein sequence ID" value="QQK45439.1"/>
    <property type="molecule type" value="Genomic_DNA"/>
</dbReference>
<evidence type="ECO:0000313" key="1">
    <source>
        <dbReference type="EMBL" id="QQK45439.1"/>
    </source>
</evidence>
<accession>A0A7T7BMP3</accession>
<gene>
    <name evidence="1" type="ORF">Pdw03_0337</name>
</gene>
<protein>
    <submittedName>
        <fullName evidence="1">Uncharacterized protein</fullName>
    </submittedName>
</protein>
<dbReference type="AlphaFoldDB" id="A0A7T7BMP3"/>
<dbReference type="Proteomes" id="UP000595662">
    <property type="component" value="Chromosome 4"/>
</dbReference>
<organism evidence="1 2">
    <name type="scientific">Penicillium digitatum</name>
    <name type="common">Green mold</name>
    <dbReference type="NCBI Taxonomy" id="36651"/>
    <lineage>
        <taxon>Eukaryota</taxon>
        <taxon>Fungi</taxon>
        <taxon>Dikarya</taxon>
        <taxon>Ascomycota</taxon>
        <taxon>Pezizomycotina</taxon>
        <taxon>Eurotiomycetes</taxon>
        <taxon>Eurotiomycetidae</taxon>
        <taxon>Eurotiales</taxon>
        <taxon>Aspergillaceae</taxon>
        <taxon>Penicillium</taxon>
    </lineage>
</organism>
<evidence type="ECO:0000313" key="2">
    <source>
        <dbReference type="Proteomes" id="UP000595662"/>
    </source>
</evidence>
<reference evidence="1 2" key="1">
    <citation type="submission" date="2020-08" db="EMBL/GenBank/DDBJ databases">
        <title>The completed genome sequence of the pathogenic ascomycete fungus Penicillium digitatum.</title>
        <authorList>
            <person name="Wang M."/>
        </authorList>
    </citation>
    <scope>NUCLEOTIDE SEQUENCE [LARGE SCALE GENOMIC DNA]</scope>
    <source>
        <strain evidence="1 2">PdW03</strain>
    </source>
</reference>
<sequence length="75" mass="8655">MLASYYFYTPPPKRESNLFILSFGPYRYTSLSLIQIMMRRDPVMFSLIGSMSHILSSEMAGIGGTHWLSHRSHQL</sequence>
<dbReference type="GeneID" id="90952129"/>
<name>A0A7T7BMP3_PENDI</name>
<dbReference type="RefSeq" id="XP_065957294.1">
    <property type="nucleotide sequence ID" value="XM_066099567.1"/>
</dbReference>